<gene>
    <name evidence="2" type="ORF">D8780_09535</name>
</gene>
<comment type="caution">
    <text evidence="2">The sequence shown here is derived from an EMBL/GenBank/DDBJ whole genome shotgun (WGS) entry which is preliminary data.</text>
</comment>
<organism evidence="2 3">
    <name type="scientific">Notoacmeibacter ruber</name>
    <dbReference type="NCBI Taxonomy" id="2670375"/>
    <lineage>
        <taxon>Bacteria</taxon>
        <taxon>Pseudomonadati</taxon>
        <taxon>Pseudomonadota</taxon>
        <taxon>Alphaproteobacteria</taxon>
        <taxon>Hyphomicrobiales</taxon>
        <taxon>Notoacmeibacteraceae</taxon>
        <taxon>Notoacmeibacter</taxon>
    </lineage>
</organism>
<dbReference type="EMBL" id="RCWN01000001">
    <property type="protein sequence ID" value="RLQ88410.1"/>
    <property type="molecule type" value="Genomic_DNA"/>
</dbReference>
<dbReference type="Proteomes" id="UP000281094">
    <property type="component" value="Unassembled WGS sequence"/>
</dbReference>
<proteinExistence type="predicted"/>
<feature type="region of interest" description="Disordered" evidence="1">
    <location>
        <begin position="1"/>
        <end position="107"/>
    </location>
</feature>
<reference evidence="2 3" key="1">
    <citation type="submission" date="2018-10" db="EMBL/GenBank/DDBJ databases">
        <title>Notoacmeibacter sp. M2BS9Y-3-1, whole genome shotgun sequence.</title>
        <authorList>
            <person name="Tuo L."/>
        </authorList>
    </citation>
    <scope>NUCLEOTIDE SEQUENCE [LARGE SCALE GENOMIC DNA]</scope>
    <source>
        <strain evidence="2 3">M2BS9Y-3-1</strain>
    </source>
</reference>
<evidence type="ECO:0000256" key="1">
    <source>
        <dbReference type="SAM" id="MobiDB-lite"/>
    </source>
</evidence>
<name>A0A3L7JD58_9HYPH</name>
<dbReference type="AlphaFoldDB" id="A0A3L7JD58"/>
<keyword evidence="3" id="KW-1185">Reference proteome</keyword>
<feature type="compositionally biased region" description="Basic and acidic residues" evidence="1">
    <location>
        <begin position="59"/>
        <end position="83"/>
    </location>
</feature>
<feature type="compositionally biased region" description="Polar residues" evidence="1">
    <location>
        <begin position="96"/>
        <end position="107"/>
    </location>
</feature>
<sequence>MTSIPSDPEMPDPGPGHDPETPPAPGPGKVPGDLPPDTPSRTPGEQPGLPGNDDDLPELPERNPYREPEPPRPPIDDPGRVDSPEVPIETPDDHPNTSPGQTSEGSV</sequence>
<feature type="compositionally biased region" description="Pro residues" evidence="1">
    <location>
        <begin position="21"/>
        <end position="38"/>
    </location>
</feature>
<evidence type="ECO:0000313" key="3">
    <source>
        <dbReference type="Proteomes" id="UP000281094"/>
    </source>
</evidence>
<protein>
    <submittedName>
        <fullName evidence="2">Uncharacterized protein</fullName>
    </submittedName>
</protein>
<dbReference type="RefSeq" id="WP_121645378.1">
    <property type="nucleotide sequence ID" value="NZ_RCWN01000001.1"/>
</dbReference>
<evidence type="ECO:0000313" key="2">
    <source>
        <dbReference type="EMBL" id="RLQ88410.1"/>
    </source>
</evidence>
<accession>A0A3L7JD58</accession>